<dbReference type="PANTHER" id="PTHR30024">
    <property type="entry name" value="ALIPHATIC SULFONATES-BINDING PROTEIN-RELATED"/>
    <property type="match status" value="1"/>
</dbReference>
<comment type="caution">
    <text evidence="5">The sequence shown here is derived from an EMBL/GenBank/DDBJ whole genome shotgun (WGS) entry which is preliminary data.</text>
</comment>
<accession>A0A4R1N672</accession>
<dbReference type="PANTHER" id="PTHR30024:SF47">
    <property type="entry name" value="TAURINE-BINDING PERIPLASMIC PROTEIN"/>
    <property type="match status" value="1"/>
</dbReference>
<dbReference type="AlphaFoldDB" id="A0A4R1N672"/>
<evidence type="ECO:0000256" key="2">
    <source>
        <dbReference type="ARBA" id="ARBA00010742"/>
    </source>
</evidence>
<dbReference type="EMBL" id="SJOI01000001">
    <property type="protein sequence ID" value="TCL02027.1"/>
    <property type="molecule type" value="Genomic_DNA"/>
</dbReference>
<comment type="subcellular location">
    <subcellularLocation>
        <location evidence="1">Periplasm</location>
    </subcellularLocation>
</comment>
<gene>
    <name evidence="5" type="ORF">EZJ58_0010</name>
</gene>
<dbReference type="Proteomes" id="UP000294555">
    <property type="component" value="Unassembled WGS sequence"/>
</dbReference>
<proteinExistence type="inferred from homology"/>
<protein>
    <submittedName>
        <fullName evidence="5">ABC-type nitrate/sulfonate/bicarbonate transport system substrate-binding protein</fullName>
    </submittedName>
</protein>
<evidence type="ECO:0000256" key="1">
    <source>
        <dbReference type="ARBA" id="ARBA00004418"/>
    </source>
</evidence>
<reference evidence="5 6" key="1">
    <citation type="submission" date="2019-02" db="EMBL/GenBank/DDBJ databases">
        <title>Investigation of anaerobic lignin degradation for improved lignocellulosic biofuels.</title>
        <authorList>
            <person name="Deangelis K."/>
        </authorList>
    </citation>
    <scope>NUCLEOTIDE SEQUENCE [LARGE SCALE GENOMIC DNA]</scope>
    <source>
        <strain evidence="5 6">159R</strain>
    </source>
</reference>
<dbReference type="InterPro" id="IPR015168">
    <property type="entry name" value="SsuA/THI5"/>
</dbReference>
<dbReference type="Gene3D" id="3.40.190.10">
    <property type="entry name" value="Periplasmic binding protein-like II"/>
    <property type="match status" value="2"/>
</dbReference>
<keyword evidence="6" id="KW-1185">Reference proteome</keyword>
<keyword evidence="3" id="KW-0732">Signal</keyword>
<dbReference type="GO" id="GO:0042597">
    <property type="term" value="C:periplasmic space"/>
    <property type="evidence" value="ECO:0007669"/>
    <property type="project" value="UniProtKB-SubCell"/>
</dbReference>
<sequence>MSELVLAHGEALSNLPLFVAQACGYFRDRGLTVTVPKLSGTASTIALLRSGAAQIGTTGFTQPLRDFNAADPLRIIAGSGVGGMAVMIHPDSVAAAPATLRFGTFFEDPMEVLLHDAINHYQGVWQRSDIRYFDTLQQGITAMQRREIDACTFIEPVISQLELLGFKKMCDAADVWGTGYPDTVLVTRQSFLHQYPDVVDAVIKALLQAENAIKADPQGALSSVARFYPGVSLAVMTQGLSRQPSQIDIRSLAGTIIGRFDALAAMGRLVPPDNPYAVLDFSRLSALLSQTEYTH</sequence>
<evidence type="ECO:0000259" key="4">
    <source>
        <dbReference type="Pfam" id="PF09084"/>
    </source>
</evidence>
<feature type="domain" description="SsuA/THI5-like" evidence="4">
    <location>
        <begin position="15"/>
        <end position="220"/>
    </location>
</feature>
<dbReference type="SUPFAM" id="SSF53850">
    <property type="entry name" value="Periplasmic binding protein-like II"/>
    <property type="match status" value="1"/>
</dbReference>
<evidence type="ECO:0000256" key="3">
    <source>
        <dbReference type="ARBA" id="ARBA00022729"/>
    </source>
</evidence>
<evidence type="ECO:0000313" key="5">
    <source>
        <dbReference type="EMBL" id="TCL02027.1"/>
    </source>
</evidence>
<comment type="similarity">
    <text evidence="2">Belongs to the bacterial solute-binding protein SsuA/TauA family.</text>
</comment>
<organism evidence="5 6">
    <name type="scientific">Sodalis ligni</name>
    <dbReference type="NCBI Taxonomy" id="2697027"/>
    <lineage>
        <taxon>Bacteria</taxon>
        <taxon>Pseudomonadati</taxon>
        <taxon>Pseudomonadota</taxon>
        <taxon>Gammaproteobacteria</taxon>
        <taxon>Enterobacterales</taxon>
        <taxon>Bruguierivoracaceae</taxon>
        <taxon>Sodalis</taxon>
    </lineage>
</organism>
<dbReference type="Pfam" id="PF09084">
    <property type="entry name" value="NMT1"/>
    <property type="match status" value="1"/>
</dbReference>
<dbReference type="RefSeq" id="WP_132921007.1">
    <property type="nucleotide sequence ID" value="NZ_SJOI01000001.1"/>
</dbReference>
<dbReference type="OrthoDB" id="9806288at2"/>
<name>A0A4R1N672_9GAMM</name>
<evidence type="ECO:0000313" key="6">
    <source>
        <dbReference type="Proteomes" id="UP000294555"/>
    </source>
</evidence>